<dbReference type="Pfam" id="PF00505">
    <property type="entry name" value="HMG_box"/>
    <property type="match status" value="1"/>
</dbReference>
<dbReference type="PANTHER" id="PTHR45789">
    <property type="entry name" value="FI18025P1"/>
    <property type="match status" value="1"/>
</dbReference>
<sequence>MPALRLSNRRRRSTHNIIYTPAKPGIYGDPTRPSTVVTFAPNITPISYSTSDADDSHQQQKRKRTAPGKRPSQGYIPRPPNAFMLFRAAFVKQRHVPGSFETNHGSLSKIIGNCWRQLPLEEKKVWEKRAKEEKAAHKVRFPDYRFRPVHNKNKAPSVSSTKSLVKANGRTKERQPTTAEEEQRCEDISTLILEGKAGDELEAAIRELDRARVLEKERLVLGLGLGLGVHDEYEYDYEESESLSQSHGRSRRPSLDFTTSLRGSRHASPAALHLPYPIHPASSQQTFNHANHSAAYHRRSSSVPLPNDWFASSGPFLGSSSSASGITIPTLPSLSPLSRAPSPSPMGVGSVPISRFAHARGHSQSQSVSGFQAAQERYFHSHHQHQHASTFNFAQQTPHPTHQQIFHPAPQTPTPISTFLQSQMTTRSSFGMGMGMGMGMNVRRASSAQATLMRSWTMPVDLGSFDYGMSLGMDVDMGAQVPMQMEVERDPSPLPDVESGLFADFSFGSSAPVVLSNDSSSSLASKLVHHKSPLAVLASIDTSISPLDSEQPSALSAASTSASASPAPSVSDVLPEMCSVNVGMGVNPLDTLYSHSHTSDMGVYKQYAPMGMGMEMEMYGYEMNPVVSCSPQHEHENMHSPKPMRTPTAMEASFAELAGEGGGY</sequence>
<dbReference type="PROSITE" id="PS50118">
    <property type="entry name" value="HMG_BOX_2"/>
    <property type="match status" value="1"/>
</dbReference>
<dbReference type="GO" id="GO:0000981">
    <property type="term" value="F:DNA-binding transcription factor activity, RNA polymerase II-specific"/>
    <property type="evidence" value="ECO:0007669"/>
    <property type="project" value="TreeGrafter"/>
</dbReference>
<dbReference type="InterPro" id="IPR036910">
    <property type="entry name" value="HMG_box_dom_sf"/>
</dbReference>
<dbReference type="Proteomes" id="UP000027222">
    <property type="component" value="Unassembled WGS sequence"/>
</dbReference>
<dbReference type="SUPFAM" id="SSF47095">
    <property type="entry name" value="HMG-box"/>
    <property type="match status" value="1"/>
</dbReference>
<evidence type="ECO:0000256" key="3">
    <source>
        <dbReference type="PROSITE-ProRule" id="PRU00267"/>
    </source>
</evidence>
<dbReference type="InterPro" id="IPR051356">
    <property type="entry name" value="SOX/SOX-like_TF"/>
</dbReference>
<protein>
    <recommendedName>
        <fullName evidence="5">HMG box domain-containing protein</fullName>
    </recommendedName>
</protein>
<dbReference type="InterPro" id="IPR009071">
    <property type="entry name" value="HMG_box_dom"/>
</dbReference>
<gene>
    <name evidence="6" type="ORF">GALMADRAFT_137502</name>
</gene>
<dbReference type="GO" id="GO:0005634">
    <property type="term" value="C:nucleus"/>
    <property type="evidence" value="ECO:0007669"/>
    <property type="project" value="UniProtKB-UniRule"/>
</dbReference>
<feature type="region of interest" description="Disordered" evidence="4">
    <location>
        <begin position="1"/>
        <end position="33"/>
    </location>
</feature>
<evidence type="ECO:0000256" key="1">
    <source>
        <dbReference type="ARBA" id="ARBA00023125"/>
    </source>
</evidence>
<dbReference type="GO" id="GO:0000978">
    <property type="term" value="F:RNA polymerase II cis-regulatory region sequence-specific DNA binding"/>
    <property type="evidence" value="ECO:0007669"/>
    <property type="project" value="TreeGrafter"/>
</dbReference>
<feature type="region of interest" description="Disordered" evidence="4">
    <location>
        <begin position="148"/>
        <end position="184"/>
    </location>
</feature>
<keyword evidence="1 3" id="KW-0238">DNA-binding</keyword>
<evidence type="ECO:0000313" key="6">
    <source>
        <dbReference type="EMBL" id="KDR79725.1"/>
    </source>
</evidence>
<dbReference type="HOGENOM" id="CLU_026247_0_0_1"/>
<dbReference type="OrthoDB" id="6247875at2759"/>
<dbReference type="CDD" id="cd01389">
    <property type="entry name" value="HMG-box_ROX1-like"/>
    <property type="match status" value="1"/>
</dbReference>
<evidence type="ECO:0000313" key="7">
    <source>
        <dbReference type="Proteomes" id="UP000027222"/>
    </source>
</evidence>
<dbReference type="Gene3D" id="1.10.30.10">
    <property type="entry name" value="High mobility group box domain"/>
    <property type="match status" value="1"/>
</dbReference>
<proteinExistence type="predicted"/>
<name>A0A067T937_GALM3</name>
<organism evidence="6 7">
    <name type="scientific">Galerina marginata (strain CBS 339.88)</name>
    <dbReference type="NCBI Taxonomy" id="685588"/>
    <lineage>
        <taxon>Eukaryota</taxon>
        <taxon>Fungi</taxon>
        <taxon>Dikarya</taxon>
        <taxon>Basidiomycota</taxon>
        <taxon>Agaricomycotina</taxon>
        <taxon>Agaricomycetes</taxon>
        <taxon>Agaricomycetidae</taxon>
        <taxon>Agaricales</taxon>
        <taxon>Agaricineae</taxon>
        <taxon>Strophariaceae</taxon>
        <taxon>Galerina</taxon>
    </lineage>
</organism>
<reference evidence="7" key="1">
    <citation type="journal article" date="2014" name="Proc. Natl. Acad. Sci. U.S.A.">
        <title>Extensive sampling of basidiomycete genomes demonstrates inadequacy of the white-rot/brown-rot paradigm for wood decay fungi.</title>
        <authorList>
            <person name="Riley R."/>
            <person name="Salamov A.A."/>
            <person name="Brown D.W."/>
            <person name="Nagy L.G."/>
            <person name="Floudas D."/>
            <person name="Held B.W."/>
            <person name="Levasseur A."/>
            <person name="Lombard V."/>
            <person name="Morin E."/>
            <person name="Otillar R."/>
            <person name="Lindquist E.A."/>
            <person name="Sun H."/>
            <person name="LaButti K.M."/>
            <person name="Schmutz J."/>
            <person name="Jabbour D."/>
            <person name="Luo H."/>
            <person name="Baker S.E."/>
            <person name="Pisabarro A.G."/>
            <person name="Walton J.D."/>
            <person name="Blanchette R.A."/>
            <person name="Henrissat B."/>
            <person name="Martin F."/>
            <person name="Cullen D."/>
            <person name="Hibbett D.S."/>
            <person name="Grigoriev I.V."/>
        </authorList>
    </citation>
    <scope>NUCLEOTIDE SEQUENCE [LARGE SCALE GENOMIC DNA]</scope>
    <source>
        <strain evidence="7">CBS 339.88</strain>
    </source>
</reference>
<accession>A0A067T937</accession>
<dbReference type="PANTHER" id="PTHR45789:SF2">
    <property type="entry name" value="FI18025P1"/>
    <property type="match status" value="1"/>
</dbReference>
<dbReference type="STRING" id="685588.A0A067T937"/>
<evidence type="ECO:0000259" key="5">
    <source>
        <dbReference type="PROSITE" id="PS50118"/>
    </source>
</evidence>
<keyword evidence="2 3" id="KW-0539">Nucleus</keyword>
<evidence type="ECO:0000256" key="4">
    <source>
        <dbReference type="SAM" id="MobiDB-lite"/>
    </source>
</evidence>
<feature type="compositionally biased region" description="Basic and acidic residues" evidence="4">
    <location>
        <begin position="170"/>
        <end position="184"/>
    </location>
</feature>
<feature type="domain" description="HMG box" evidence="5">
    <location>
        <begin position="76"/>
        <end position="145"/>
    </location>
</feature>
<dbReference type="EMBL" id="KL142373">
    <property type="protein sequence ID" value="KDR79725.1"/>
    <property type="molecule type" value="Genomic_DNA"/>
</dbReference>
<feature type="compositionally biased region" description="Polar residues" evidence="4">
    <location>
        <begin position="154"/>
        <end position="163"/>
    </location>
</feature>
<feature type="DNA-binding region" description="HMG box" evidence="3">
    <location>
        <begin position="76"/>
        <end position="145"/>
    </location>
</feature>
<feature type="region of interest" description="Disordered" evidence="4">
    <location>
        <begin position="240"/>
        <end position="266"/>
    </location>
</feature>
<feature type="region of interest" description="Disordered" evidence="4">
    <location>
        <begin position="47"/>
        <end position="78"/>
    </location>
</feature>
<keyword evidence="7" id="KW-1185">Reference proteome</keyword>
<dbReference type="SMART" id="SM00398">
    <property type="entry name" value="HMG"/>
    <property type="match status" value="1"/>
</dbReference>
<evidence type="ECO:0000256" key="2">
    <source>
        <dbReference type="ARBA" id="ARBA00023242"/>
    </source>
</evidence>
<dbReference type="AlphaFoldDB" id="A0A067T937"/>